<feature type="coiled-coil region" evidence="15">
    <location>
        <begin position="10"/>
        <end position="51"/>
    </location>
</feature>
<evidence type="ECO:0000313" key="18">
    <source>
        <dbReference type="EMBL" id="GIL57189.1"/>
    </source>
</evidence>
<keyword evidence="10 14" id="KW-0156">Chromatin regulator</keyword>
<organism evidence="18 19">
    <name type="scientific">Volvox africanus</name>
    <dbReference type="NCBI Taxonomy" id="51714"/>
    <lineage>
        <taxon>Eukaryota</taxon>
        <taxon>Viridiplantae</taxon>
        <taxon>Chlorophyta</taxon>
        <taxon>core chlorophytes</taxon>
        <taxon>Chlorophyceae</taxon>
        <taxon>CS clade</taxon>
        <taxon>Chlamydomonadales</taxon>
        <taxon>Volvocaceae</taxon>
        <taxon>Volvox</taxon>
    </lineage>
</organism>
<reference evidence="18" key="1">
    <citation type="journal article" date="2021" name="Proc. Natl. Acad. Sci. U.S.A.">
        <title>Three genomes in the algal genus Volvox reveal the fate of a haploid sex-determining region after a transition to homothallism.</title>
        <authorList>
            <person name="Yamamoto K."/>
            <person name="Hamaji T."/>
            <person name="Kawai-Toyooka H."/>
            <person name="Matsuzaki R."/>
            <person name="Takahashi F."/>
            <person name="Nishimura Y."/>
            <person name="Kawachi M."/>
            <person name="Noguchi H."/>
            <person name="Minakuchi Y."/>
            <person name="Umen J.G."/>
            <person name="Toyoda A."/>
            <person name="Nozaki H."/>
        </authorList>
    </citation>
    <scope>NUCLEOTIDE SEQUENCE</scope>
    <source>
        <strain evidence="18">NIES-3780</strain>
    </source>
</reference>
<evidence type="ECO:0000256" key="11">
    <source>
        <dbReference type="ARBA" id="ARBA00023054"/>
    </source>
</evidence>
<evidence type="ECO:0000256" key="14">
    <source>
        <dbReference type="RuleBase" id="RU365038"/>
    </source>
</evidence>
<evidence type="ECO:0000256" key="9">
    <source>
        <dbReference type="ARBA" id="ARBA00022833"/>
    </source>
</evidence>
<keyword evidence="7 13" id="KW-0863">Zinc-finger</keyword>
<comment type="similarity">
    <text evidence="4 14">Belongs to the BRE1 family.</text>
</comment>
<comment type="pathway">
    <text evidence="3 14">Protein modification; protein ubiquitination.</text>
</comment>
<evidence type="ECO:0000256" key="4">
    <source>
        <dbReference type="ARBA" id="ARBA00005555"/>
    </source>
</evidence>
<dbReference type="InterPro" id="IPR001841">
    <property type="entry name" value="Znf_RING"/>
</dbReference>
<evidence type="ECO:0000256" key="3">
    <source>
        <dbReference type="ARBA" id="ARBA00004906"/>
    </source>
</evidence>
<comment type="caution">
    <text evidence="18">The sequence shown here is derived from an EMBL/GenBank/DDBJ whole genome shotgun (WGS) entry which is preliminary data.</text>
</comment>
<dbReference type="EMBL" id="BNCO01000027">
    <property type="protein sequence ID" value="GIL57189.1"/>
    <property type="molecule type" value="Genomic_DNA"/>
</dbReference>
<comment type="catalytic activity">
    <reaction evidence="1 14">
        <text>S-ubiquitinyl-[E2 ubiquitin-conjugating enzyme]-L-cysteine + [acceptor protein]-L-lysine = [E2 ubiquitin-conjugating enzyme]-L-cysteine + N(6)-ubiquitinyl-[acceptor protein]-L-lysine.</text>
        <dbReference type="EC" id="2.3.2.27"/>
    </reaction>
</comment>
<dbReference type="UniPathway" id="UPA00143"/>
<evidence type="ECO:0000256" key="15">
    <source>
        <dbReference type="SAM" id="Coils"/>
    </source>
</evidence>
<evidence type="ECO:0000256" key="8">
    <source>
        <dbReference type="ARBA" id="ARBA00022786"/>
    </source>
</evidence>
<dbReference type="Proteomes" id="UP000747399">
    <property type="component" value="Unassembled WGS sequence"/>
</dbReference>
<dbReference type="PANTHER" id="PTHR23163:SF0">
    <property type="entry name" value="E3 UBIQUITIN-PROTEIN LIGASE BRE1"/>
    <property type="match status" value="1"/>
</dbReference>
<keyword evidence="11 14" id="KW-0175">Coiled coil</keyword>
<dbReference type="InterPro" id="IPR013956">
    <property type="entry name" value="E3_ubiquit_lig_Bre1"/>
</dbReference>
<feature type="domain" description="RING-type" evidence="17">
    <location>
        <begin position="829"/>
        <end position="867"/>
    </location>
</feature>
<gene>
    <name evidence="18" type="ORF">Vafri_12491</name>
</gene>
<keyword evidence="12 14" id="KW-0539">Nucleus</keyword>
<evidence type="ECO:0000256" key="6">
    <source>
        <dbReference type="ARBA" id="ARBA00022723"/>
    </source>
</evidence>
<evidence type="ECO:0000256" key="12">
    <source>
        <dbReference type="ARBA" id="ARBA00023242"/>
    </source>
</evidence>
<keyword evidence="8 14" id="KW-0833">Ubl conjugation pathway</keyword>
<dbReference type="PROSITE" id="PS00518">
    <property type="entry name" value="ZF_RING_1"/>
    <property type="match status" value="1"/>
</dbReference>
<dbReference type="Gene3D" id="3.30.40.10">
    <property type="entry name" value="Zinc/RING finger domain, C3HC4 (zinc finger)"/>
    <property type="match status" value="1"/>
</dbReference>
<keyword evidence="6 14" id="KW-0479">Metal-binding</keyword>
<feature type="compositionally biased region" description="Gly residues" evidence="16">
    <location>
        <begin position="256"/>
        <end position="275"/>
    </location>
</feature>
<evidence type="ECO:0000256" key="5">
    <source>
        <dbReference type="ARBA" id="ARBA00022679"/>
    </source>
</evidence>
<comment type="subcellular location">
    <subcellularLocation>
        <location evidence="2 14">Nucleus</location>
    </subcellularLocation>
</comment>
<dbReference type="PANTHER" id="PTHR23163">
    <property type="entry name" value="RING FINGER PROTEIN-RELATED"/>
    <property type="match status" value="1"/>
</dbReference>
<dbReference type="GO" id="GO:0006325">
    <property type="term" value="P:chromatin organization"/>
    <property type="evidence" value="ECO:0007669"/>
    <property type="project" value="UniProtKB-KW"/>
</dbReference>
<dbReference type="CDD" id="cd16499">
    <property type="entry name" value="RING-HC_Bre1-like"/>
    <property type="match status" value="1"/>
</dbReference>
<keyword evidence="5 14" id="KW-0808">Transferase</keyword>
<evidence type="ECO:0000256" key="10">
    <source>
        <dbReference type="ARBA" id="ARBA00022853"/>
    </source>
</evidence>
<dbReference type="SUPFAM" id="SSF57850">
    <property type="entry name" value="RING/U-box"/>
    <property type="match status" value="1"/>
</dbReference>
<dbReference type="PROSITE" id="PS50089">
    <property type="entry name" value="ZF_RING_2"/>
    <property type="match status" value="1"/>
</dbReference>
<dbReference type="InterPro" id="IPR017907">
    <property type="entry name" value="Znf_RING_CS"/>
</dbReference>
<dbReference type="AlphaFoldDB" id="A0A8J4B9I9"/>
<dbReference type="GO" id="GO:0008270">
    <property type="term" value="F:zinc ion binding"/>
    <property type="evidence" value="ECO:0007669"/>
    <property type="project" value="UniProtKB-KW"/>
</dbReference>
<dbReference type="Pfam" id="PF13923">
    <property type="entry name" value="zf-C3HC4_2"/>
    <property type="match status" value="1"/>
</dbReference>
<dbReference type="GO" id="GO:0061630">
    <property type="term" value="F:ubiquitin protein ligase activity"/>
    <property type="evidence" value="ECO:0007669"/>
    <property type="project" value="UniProtKB-EC"/>
</dbReference>
<feature type="coiled-coil region" evidence="15">
    <location>
        <begin position="695"/>
        <end position="806"/>
    </location>
</feature>
<evidence type="ECO:0000256" key="7">
    <source>
        <dbReference type="ARBA" id="ARBA00022771"/>
    </source>
</evidence>
<evidence type="ECO:0000256" key="1">
    <source>
        <dbReference type="ARBA" id="ARBA00000900"/>
    </source>
</evidence>
<evidence type="ECO:0000256" key="16">
    <source>
        <dbReference type="SAM" id="MobiDB-lite"/>
    </source>
</evidence>
<feature type="coiled-coil region" evidence="15">
    <location>
        <begin position="313"/>
        <end position="347"/>
    </location>
</feature>
<name>A0A8J4B9I9_9CHLO</name>
<keyword evidence="9 14" id="KW-0862">Zinc</keyword>
<feature type="coiled-coil region" evidence="15">
    <location>
        <begin position="426"/>
        <end position="473"/>
    </location>
</feature>
<accession>A0A8J4B9I9</accession>
<dbReference type="InterPro" id="IPR013083">
    <property type="entry name" value="Znf_RING/FYVE/PHD"/>
</dbReference>
<protein>
    <recommendedName>
        <fullName evidence="14">E3 ubiquitin protein ligase</fullName>
        <ecNumber evidence="14">2.3.2.27</ecNumber>
    </recommendedName>
</protein>
<evidence type="ECO:0000259" key="17">
    <source>
        <dbReference type="PROSITE" id="PS50089"/>
    </source>
</evidence>
<feature type="coiled-coil region" evidence="15">
    <location>
        <begin position="181"/>
        <end position="250"/>
    </location>
</feature>
<dbReference type="GO" id="GO:0005634">
    <property type="term" value="C:nucleus"/>
    <property type="evidence" value="ECO:0007669"/>
    <property type="project" value="UniProtKB-SubCell"/>
</dbReference>
<evidence type="ECO:0000256" key="2">
    <source>
        <dbReference type="ARBA" id="ARBA00004123"/>
    </source>
</evidence>
<sequence>MDSKSTEQKLKVLTHQNQQLAVQLEEKRKASKALEDKVAAYEQKEQEYEQTLLCVNRLWSQFTTAISHLCSSLAGHVDLRPPATPQGAVAMRDPFLQRLVSDSAQAKPFVDFQKRVDVELTDVEHALQERARGCKDALAAVLDAVRNIHARQEDLSAKMCDVASAPASSASGVQQLLQAENVRLGSEAAALRRELDTVRAQQTCASEELRLAEDRRIEAEERIRQLQNELADTEQELSNVQKKYFTLKNSGGGAAGGGAGGGAAAVAASGGGGGDAAAASVGGPSRQGSLLSALPSGAAASVMEGSSDMLDEVAELQALLAKRTADLEREREAHLRTRRELQEVQARVSDEAWVPSTRLYSMAQQQLAQLNEALAARVRDAEALVRERDEALREAATKVSLAASEAHLRSKLAGLERSYRELQFGKADADRARAEAEATLQRERARGGNTKTVSELQALVGSLQSQIASLQSQAKLDKLAHERLDASAREVVEATSKLAARDTELQRLRDALGRKDSEAEEARRRELALKEAITDLRAFVDVLTTYGNDPREVVEVRASEASLRAQLAELKQQLQGHPLHATIREVSAAEREARGQLDLVAVEADELRLQVSKAQRQAAEVEAQLAHSRSECELYKQEIEVTVNAFEELQAQNARLVAALAERDEANNAVVAERLKLSQQVPMLTEAADAARGDAERLQREVSELGIVREALERDMTRLATELAQVKEQLRANVTRLENAGLEVRQKSEAVLALQQQLEAANRQLELKRQALEDADQKHVKEKSKRQRVEEEVKTLQVKVDRLKKLQSPAGAARELQEEVDAMRRLLNCNVCHERQKNRIITKCCHVFCDVCIDRTLTARNRKCPGCGIVFAKGDIKAFFFT</sequence>
<proteinExistence type="inferred from homology"/>
<evidence type="ECO:0000313" key="19">
    <source>
        <dbReference type="Proteomes" id="UP000747399"/>
    </source>
</evidence>
<dbReference type="SMART" id="SM00184">
    <property type="entry name" value="RING"/>
    <property type="match status" value="1"/>
</dbReference>
<dbReference type="EC" id="2.3.2.27" evidence="14"/>
<evidence type="ECO:0000256" key="13">
    <source>
        <dbReference type="PROSITE-ProRule" id="PRU00175"/>
    </source>
</evidence>
<keyword evidence="19" id="KW-1185">Reference proteome</keyword>
<dbReference type="GO" id="GO:0033503">
    <property type="term" value="C:HULC complex"/>
    <property type="evidence" value="ECO:0007669"/>
    <property type="project" value="TreeGrafter"/>
</dbReference>
<dbReference type="GO" id="GO:0016567">
    <property type="term" value="P:protein ubiquitination"/>
    <property type="evidence" value="ECO:0007669"/>
    <property type="project" value="UniProtKB-UniRule"/>
</dbReference>
<feature type="coiled-coil region" evidence="15">
    <location>
        <begin position="597"/>
        <end position="669"/>
    </location>
</feature>
<feature type="region of interest" description="Disordered" evidence="16">
    <location>
        <begin position="256"/>
        <end position="282"/>
    </location>
</feature>